<accession>G2H0I0</accession>
<protein>
    <submittedName>
        <fullName evidence="1">Uncharacterized protein</fullName>
    </submittedName>
</protein>
<reference evidence="1 2" key="1">
    <citation type="journal article" date="2012" name="Genome Res.">
        <title>Genomic basis of endosymbiont-conferred protection against an insect parasitoid.</title>
        <authorList>
            <person name="Hansen A.K."/>
            <person name="Vorburger C."/>
            <person name="Moran N.A."/>
        </authorList>
    </citation>
    <scope>NUCLEOTIDE SEQUENCE [LARGE SCALE GENOMIC DNA]</scope>
    <source>
        <strain evidence="2">R5.15</strain>
    </source>
</reference>
<dbReference type="Proteomes" id="UP000004116">
    <property type="component" value="Unassembled WGS sequence"/>
</dbReference>
<evidence type="ECO:0000313" key="1">
    <source>
        <dbReference type="EMBL" id="EGY28501.1"/>
    </source>
</evidence>
<keyword evidence="2" id="KW-1185">Reference proteome</keyword>
<organism evidence="1 2">
    <name type="scientific">Candidatus Regiella insecticola 5.15</name>
    <dbReference type="NCBI Taxonomy" id="1005043"/>
    <lineage>
        <taxon>Bacteria</taxon>
        <taxon>Pseudomonadati</taxon>
        <taxon>Pseudomonadota</taxon>
        <taxon>Gammaproteobacteria</taxon>
        <taxon>Enterobacterales</taxon>
        <taxon>Enterobacteriaceae</taxon>
        <taxon>aphid secondary symbionts</taxon>
        <taxon>Candidatus Regiella</taxon>
    </lineage>
</organism>
<comment type="caution">
    <text evidence="1">The sequence shown here is derived from an EMBL/GenBank/DDBJ whole genome shotgun (WGS) entry which is preliminary data.</text>
</comment>
<dbReference type="AlphaFoldDB" id="G2H0I0"/>
<sequence length="41" mass="4624">MSNMVFCRGCGKKYMKGLKLAQTVAHLKELQVIKVALLRLC</sequence>
<proteinExistence type="predicted"/>
<gene>
    <name evidence="1" type="ORF">Rin_00015590</name>
</gene>
<evidence type="ECO:0000313" key="2">
    <source>
        <dbReference type="Proteomes" id="UP000004116"/>
    </source>
</evidence>
<name>G2H0I0_9ENTR</name>
<dbReference type="EMBL" id="AGCA01000368">
    <property type="protein sequence ID" value="EGY28501.1"/>
    <property type="molecule type" value="Genomic_DNA"/>
</dbReference>